<dbReference type="PANTHER" id="PTHR37813">
    <property type="entry name" value="FELS-2 PROPHAGE PROTEIN"/>
    <property type="match status" value="1"/>
</dbReference>
<keyword evidence="1" id="KW-0472">Membrane</keyword>
<protein>
    <recommendedName>
        <fullName evidence="4">Phage-related protein</fullName>
    </recommendedName>
</protein>
<feature type="transmembrane region" description="Helical" evidence="1">
    <location>
        <begin position="295"/>
        <end position="328"/>
    </location>
</feature>
<feature type="transmembrane region" description="Helical" evidence="1">
    <location>
        <begin position="252"/>
        <end position="275"/>
    </location>
</feature>
<dbReference type="AlphaFoldDB" id="A0A1T4K6B9"/>
<evidence type="ECO:0000256" key="1">
    <source>
        <dbReference type="SAM" id="Phobius"/>
    </source>
</evidence>
<dbReference type="EMBL" id="FUWV01000001">
    <property type="protein sequence ID" value="SJZ37877.1"/>
    <property type="molecule type" value="Genomic_DNA"/>
</dbReference>
<keyword evidence="1" id="KW-0812">Transmembrane</keyword>
<accession>A0A1T4K6B9</accession>
<organism evidence="2 3">
    <name type="scientific">Garciella nitratireducens DSM 15102</name>
    <dbReference type="NCBI Taxonomy" id="1121911"/>
    <lineage>
        <taxon>Bacteria</taxon>
        <taxon>Bacillati</taxon>
        <taxon>Bacillota</taxon>
        <taxon>Clostridia</taxon>
        <taxon>Eubacteriales</taxon>
        <taxon>Eubacteriaceae</taxon>
        <taxon>Garciella</taxon>
    </lineage>
</organism>
<evidence type="ECO:0000313" key="3">
    <source>
        <dbReference type="Proteomes" id="UP000196365"/>
    </source>
</evidence>
<name>A0A1T4K6B9_9FIRM</name>
<dbReference type="SUPFAM" id="SSF48371">
    <property type="entry name" value="ARM repeat"/>
    <property type="match status" value="1"/>
</dbReference>
<dbReference type="RefSeq" id="WP_087677804.1">
    <property type="nucleotide sequence ID" value="NZ_FUWV01000001.1"/>
</dbReference>
<keyword evidence="1" id="KW-1133">Transmembrane helix</keyword>
<dbReference type="OrthoDB" id="1775949at2"/>
<dbReference type="Gene3D" id="1.20.120.20">
    <property type="entry name" value="Apolipoprotein"/>
    <property type="match status" value="2"/>
</dbReference>
<sequence>MSDYTLSAKITADNKDFKNKINDTKDSVDNLDENSSKLSSTLSKIGKIAASAFAIDKIVSFGSKIVTTTADLNAMDAQFQQVFKGSQGEEALNRITKASKDLGIHTDRLKGSFNQFGAQVKGAGMKGSKAMEATDKATRLAADAAAFYDISLEESSAALASFMKGNFEAGDAIGVFTSAKQMDIKSNEMYGKSWADLSEDERQWLLLDTVGKTYELNGAMGQAARESDSYSNVMGNLKATWDEFLQVIGQPILNGVIVVMQGLISTITGTIGFVTNLSNTWNNFKSVIENNKTALTMIGIALGALGVALVAYNASLIITAIGVTALTVAEKAHAVATKMATIATGGFQAALAFLTSPITLVILAIGALIAIGVLLYKNWDTVKAKAIEIWTAIKNFFSETWDSIKTTAISIWNSITEYFSEKWNSIKNLGKEMFENLKDIISTIWNAIKTVTSTVWNGIRNFLSNLWNGIKIIVSTVFSAYKKIVTNIWNAIKTVTSTVWNGIKNFLSNLWNGIKIIVSTVFNSIKTVITTIWNAVKSVTSSVWSSIRSVITNLLGSIKSKFQSIFNSLKSIVSGAFNSVRNAVSSGMHNALNAVTSFFSKFKNAGANLVGMIADGIRGAVGKVTSAIKGVVSKVRDFLPFSPAKVGPLKDLDKLNFGGTISMGIDKGAYEVEKSMQNMLTMKTPLNVETTNVNKVIDYDFSSGVQTKQSNTFIFKLGNRSFKAFVDDVSDVQNKEIELEEIYGL</sequence>
<dbReference type="Proteomes" id="UP000196365">
    <property type="component" value="Unassembled WGS sequence"/>
</dbReference>
<feature type="transmembrane region" description="Helical" evidence="1">
    <location>
        <begin position="349"/>
        <end position="376"/>
    </location>
</feature>
<keyword evidence="3" id="KW-1185">Reference proteome</keyword>
<dbReference type="PANTHER" id="PTHR37813:SF1">
    <property type="entry name" value="FELS-2 PROPHAGE PROTEIN"/>
    <property type="match status" value="1"/>
</dbReference>
<reference evidence="2 3" key="1">
    <citation type="submission" date="2017-02" db="EMBL/GenBank/DDBJ databases">
        <authorList>
            <person name="Peterson S.W."/>
        </authorList>
    </citation>
    <scope>NUCLEOTIDE SEQUENCE [LARGE SCALE GENOMIC DNA]</scope>
    <source>
        <strain evidence="2 3">DSM 15102</strain>
    </source>
</reference>
<evidence type="ECO:0000313" key="2">
    <source>
        <dbReference type="EMBL" id="SJZ37877.1"/>
    </source>
</evidence>
<gene>
    <name evidence="2" type="ORF">SAMN02745973_00365</name>
</gene>
<evidence type="ECO:0008006" key="4">
    <source>
        <dbReference type="Google" id="ProtNLM"/>
    </source>
</evidence>
<proteinExistence type="predicted"/>
<dbReference type="InterPro" id="IPR016024">
    <property type="entry name" value="ARM-type_fold"/>
</dbReference>